<keyword evidence="1" id="KW-0812">Transmembrane</keyword>
<evidence type="ECO:0000313" key="2">
    <source>
        <dbReference type="EMBL" id="ELY63714.1"/>
    </source>
</evidence>
<dbReference type="EMBL" id="AOIC01000112">
    <property type="protein sequence ID" value="ELY63714.1"/>
    <property type="molecule type" value="Genomic_DNA"/>
</dbReference>
<evidence type="ECO:0000313" key="3">
    <source>
        <dbReference type="Proteomes" id="UP000011613"/>
    </source>
</evidence>
<sequence>MLVAGRAQVGSDRENFRRWSFEQSRIVARANRMPLTVIVACCLLLAGCTGGIGVFEDDADDTAVDVDAIEANADTVESYHVEVERTLRSGMVNETTTIDGPVDVTDRQAHLTMTTETHVGADPRTTETEQYVLADERYTTDGDEFDRTDDGNWEETHRLASATDSLENASFEPIRTETVDGVETTMYELNVSDEHESELAGIDDSGHVGTTLEEFVAYVLVDTETDTLYGTDVRMQVSQGGEPAVVTVETTFTDYDGVEVSVPDELSSDDE</sequence>
<evidence type="ECO:0000256" key="1">
    <source>
        <dbReference type="SAM" id="Phobius"/>
    </source>
</evidence>
<dbReference type="Gene3D" id="2.50.20.20">
    <property type="match status" value="1"/>
</dbReference>
<gene>
    <name evidence="2" type="ORF">C490_15729</name>
</gene>
<dbReference type="Proteomes" id="UP000011613">
    <property type="component" value="Unassembled WGS sequence"/>
</dbReference>
<keyword evidence="1" id="KW-1133">Transmembrane helix</keyword>
<protein>
    <submittedName>
        <fullName evidence="2">Uncharacterized protein</fullName>
    </submittedName>
</protein>
<accession>L9XPH2</accession>
<comment type="caution">
    <text evidence="2">The sequence shown here is derived from an EMBL/GenBank/DDBJ whole genome shotgun (WGS) entry which is preliminary data.</text>
</comment>
<reference evidence="2 3" key="1">
    <citation type="journal article" date="2014" name="PLoS Genet.">
        <title>Phylogenetically driven sequencing of extremely halophilic archaea reveals strategies for static and dynamic osmo-response.</title>
        <authorList>
            <person name="Becker E.A."/>
            <person name="Seitzer P.M."/>
            <person name="Tritt A."/>
            <person name="Larsen D."/>
            <person name="Krusor M."/>
            <person name="Yao A.I."/>
            <person name="Wu D."/>
            <person name="Madern D."/>
            <person name="Eisen J.A."/>
            <person name="Darling A.E."/>
            <person name="Facciotti M.T."/>
        </authorList>
    </citation>
    <scope>NUCLEOTIDE SEQUENCE [LARGE SCALE GENOMIC DNA]</scope>
    <source>
        <strain evidence="2 3">SP2</strain>
    </source>
</reference>
<keyword evidence="1" id="KW-0472">Membrane</keyword>
<organism evidence="2 3">
    <name type="scientific">Natronobacterium gregoryi (strain ATCC 43098 / DSM 3393 / CCM 3738 / CIP 104747 / IAM 13177 / JCM 8860 / NBRC 102187 / NCIMB 2189 / SP2)</name>
    <dbReference type="NCBI Taxonomy" id="797304"/>
    <lineage>
        <taxon>Archaea</taxon>
        <taxon>Methanobacteriati</taxon>
        <taxon>Methanobacteriota</taxon>
        <taxon>Stenosarchaea group</taxon>
        <taxon>Halobacteria</taxon>
        <taxon>Halobacteriales</taxon>
        <taxon>Natrialbaceae</taxon>
        <taxon>Natronobacterium</taxon>
    </lineage>
</organism>
<proteinExistence type="predicted"/>
<name>L9XPH2_NATGS</name>
<feature type="transmembrane region" description="Helical" evidence="1">
    <location>
        <begin position="35"/>
        <end position="55"/>
    </location>
</feature>
<dbReference type="AlphaFoldDB" id="L9XPH2"/>